<accession>A0AAD9XQD5</accession>
<organism evidence="2 3">
    <name type="scientific">Dipteronia dyeriana</name>
    <dbReference type="NCBI Taxonomy" id="168575"/>
    <lineage>
        <taxon>Eukaryota</taxon>
        <taxon>Viridiplantae</taxon>
        <taxon>Streptophyta</taxon>
        <taxon>Embryophyta</taxon>
        <taxon>Tracheophyta</taxon>
        <taxon>Spermatophyta</taxon>
        <taxon>Magnoliopsida</taxon>
        <taxon>eudicotyledons</taxon>
        <taxon>Gunneridae</taxon>
        <taxon>Pentapetalae</taxon>
        <taxon>rosids</taxon>
        <taxon>malvids</taxon>
        <taxon>Sapindales</taxon>
        <taxon>Sapindaceae</taxon>
        <taxon>Hippocastanoideae</taxon>
        <taxon>Acereae</taxon>
        <taxon>Dipteronia</taxon>
    </lineage>
</organism>
<dbReference type="CDD" id="cd06222">
    <property type="entry name" value="RNase_H_like"/>
    <property type="match status" value="1"/>
</dbReference>
<keyword evidence="3" id="KW-1185">Reference proteome</keyword>
<dbReference type="AlphaFoldDB" id="A0AAD9XQD5"/>
<dbReference type="GO" id="GO:0004523">
    <property type="term" value="F:RNA-DNA hybrid ribonuclease activity"/>
    <property type="evidence" value="ECO:0007669"/>
    <property type="project" value="InterPro"/>
</dbReference>
<dbReference type="PANTHER" id="PTHR47723">
    <property type="entry name" value="OS05G0353850 PROTEIN"/>
    <property type="match status" value="1"/>
</dbReference>
<evidence type="ECO:0000259" key="1">
    <source>
        <dbReference type="Pfam" id="PF13456"/>
    </source>
</evidence>
<dbReference type="InterPro" id="IPR002156">
    <property type="entry name" value="RNaseH_domain"/>
</dbReference>
<sequence length="139" mass="16042">MSCPRCEAGIEDTDHLLRGCKFSAGIWVTVLRDINLTVSLKERFEGWLYGLNMVWNDGFKYVVAETDSDCVAQLFNTETSPNHPLLSLIRSFREIINRDWRCVVQHIYREINSLVDGLAHLGHKVLRQATCCDKIHFLF</sequence>
<name>A0AAD9XQD5_9ROSI</name>
<dbReference type="Gene3D" id="3.30.420.10">
    <property type="entry name" value="Ribonuclease H-like superfamily/Ribonuclease H"/>
    <property type="match status" value="1"/>
</dbReference>
<dbReference type="SUPFAM" id="SSF53098">
    <property type="entry name" value="Ribonuclease H-like"/>
    <property type="match status" value="1"/>
</dbReference>
<feature type="domain" description="RNase H type-1" evidence="1">
    <location>
        <begin position="45"/>
        <end position="120"/>
    </location>
</feature>
<evidence type="ECO:0000313" key="3">
    <source>
        <dbReference type="Proteomes" id="UP001280121"/>
    </source>
</evidence>
<dbReference type="Proteomes" id="UP001280121">
    <property type="component" value="Unassembled WGS sequence"/>
</dbReference>
<dbReference type="InterPro" id="IPR044730">
    <property type="entry name" value="RNase_H-like_dom_plant"/>
</dbReference>
<dbReference type="InterPro" id="IPR053151">
    <property type="entry name" value="RNase_H-like"/>
</dbReference>
<evidence type="ECO:0000313" key="2">
    <source>
        <dbReference type="EMBL" id="KAK2663577.1"/>
    </source>
</evidence>
<dbReference type="PANTHER" id="PTHR47723:SF19">
    <property type="entry name" value="POLYNUCLEOTIDYL TRANSFERASE, RIBONUCLEASE H-LIKE SUPERFAMILY PROTEIN"/>
    <property type="match status" value="1"/>
</dbReference>
<reference evidence="2" key="1">
    <citation type="journal article" date="2023" name="Plant J.">
        <title>Genome sequences and population genomics provide insights into the demographic history, inbreeding, and mutation load of two 'living fossil' tree species of Dipteronia.</title>
        <authorList>
            <person name="Feng Y."/>
            <person name="Comes H.P."/>
            <person name="Chen J."/>
            <person name="Zhu S."/>
            <person name="Lu R."/>
            <person name="Zhang X."/>
            <person name="Li P."/>
            <person name="Qiu J."/>
            <person name="Olsen K.M."/>
            <person name="Qiu Y."/>
        </authorList>
    </citation>
    <scope>NUCLEOTIDE SEQUENCE</scope>
    <source>
        <strain evidence="2">KIB01</strain>
    </source>
</reference>
<dbReference type="InterPro" id="IPR036397">
    <property type="entry name" value="RNaseH_sf"/>
</dbReference>
<protein>
    <recommendedName>
        <fullName evidence="1">RNase H type-1 domain-containing protein</fullName>
    </recommendedName>
</protein>
<gene>
    <name evidence="2" type="ORF">Ddye_002151</name>
</gene>
<proteinExistence type="predicted"/>
<dbReference type="InterPro" id="IPR012337">
    <property type="entry name" value="RNaseH-like_sf"/>
</dbReference>
<dbReference type="EMBL" id="JANJYI010000001">
    <property type="protein sequence ID" value="KAK2663577.1"/>
    <property type="molecule type" value="Genomic_DNA"/>
</dbReference>
<dbReference type="Pfam" id="PF13456">
    <property type="entry name" value="RVT_3"/>
    <property type="match status" value="1"/>
</dbReference>
<comment type="caution">
    <text evidence="2">The sequence shown here is derived from an EMBL/GenBank/DDBJ whole genome shotgun (WGS) entry which is preliminary data.</text>
</comment>
<dbReference type="GO" id="GO:0003676">
    <property type="term" value="F:nucleic acid binding"/>
    <property type="evidence" value="ECO:0007669"/>
    <property type="project" value="InterPro"/>
</dbReference>